<evidence type="ECO:0000313" key="2">
    <source>
        <dbReference type="EMBL" id="ABQ13335.1"/>
    </source>
</evidence>
<reference evidence="2 3" key="1">
    <citation type="journal article" date="2007" name="Nat. Biotechnol.">
        <title>Genome sequence and identification of candidate vaccine antigens from the animal pathogen Dichelobacter nodosus.</title>
        <authorList>
            <person name="Myers G.S."/>
            <person name="Parker D."/>
            <person name="Al-Hasani K."/>
            <person name="Kennan R.M."/>
            <person name="Seemann T."/>
            <person name="Ren Q."/>
            <person name="Badger J.H."/>
            <person name="Selengut J.D."/>
            <person name="Deboy R.T."/>
            <person name="Tettelin H."/>
            <person name="Boyce J.D."/>
            <person name="McCarl V.P."/>
            <person name="Han X."/>
            <person name="Nelson W.C."/>
            <person name="Madupu R."/>
            <person name="Mohamoud Y."/>
            <person name="Holley T."/>
            <person name="Fedorova N."/>
            <person name="Khouri H."/>
            <person name="Bottomley S.P."/>
            <person name="Whittington R.J."/>
            <person name="Adler B."/>
            <person name="Songer J.G."/>
            <person name="Rood J.I."/>
            <person name="Paulsen I.T."/>
        </authorList>
    </citation>
    <scope>NUCLEOTIDE SEQUENCE [LARGE SCALE GENOMIC DNA]</scope>
    <source>
        <strain evidence="2 3">VCS1703A</strain>
    </source>
</reference>
<dbReference type="AlphaFoldDB" id="A5EVW6"/>
<keyword evidence="3" id="KW-1185">Reference proteome</keyword>
<feature type="domain" description="Thioredoxin-like fold" evidence="1">
    <location>
        <begin position="26"/>
        <end position="101"/>
    </location>
</feature>
<evidence type="ECO:0000259" key="1">
    <source>
        <dbReference type="Pfam" id="PF13192"/>
    </source>
</evidence>
<dbReference type="Gene3D" id="3.40.30.10">
    <property type="entry name" value="Glutaredoxin"/>
    <property type="match status" value="1"/>
</dbReference>
<dbReference type="PANTHER" id="PTHR36450">
    <property type="entry name" value="THIOREDOXIN"/>
    <property type="match status" value="1"/>
</dbReference>
<name>A5EVW6_DICNV</name>
<dbReference type="HOGENOM" id="CLU_090389_18_1_6"/>
<dbReference type="InterPro" id="IPR036249">
    <property type="entry name" value="Thioredoxin-like_sf"/>
</dbReference>
<dbReference type="SUPFAM" id="SSF52833">
    <property type="entry name" value="Thioredoxin-like"/>
    <property type="match status" value="1"/>
</dbReference>
<dbReference type="STRING" id="246195.DNO_0413"/>
<gene>
    <name evidence="2" type="ordered locus">DNO_0413</name>
</gene>
<accession>A5EVW6</accession>
<dbReference type="eggNOG" id="COG0526">
    <property type="taxonomic scope" value="Bacteria"/>
</dbReference>
<sequence>MAKYVVAHFMEIVMHLCLKILRLIRMKIQILGTGCSKCVKTHEIVKKAVAQLGIDATIEKVEDVMEIMKYNAISTPAVAVNGEVKIKGRIPSEQEIVDLLK</sequence>
<dbReference type="Pfam" id="PF13192">
    <property type="entry name" value="Thioredoxin_3"/>
    <property type="match status" value="1"/>
</dbReference>
<dbReference type="InterPro" id="IPR012336">
    <property type="entry name" value="Thioredoxin-like_fold"/>
</dbReference>
<dbReference type="PANTHER" id="PTHR36450:SF1">
    <property type="entry name" value="THIOREDOXIN"/>
    <property type="match status" value="1"/>
</dbReference>
<evidence type="ECO:0000313" key="3">
    <source>
        <dbReference type="Proteomes" id="UP000000248"/>
    </source>
</evidence>
<dbReference type="NCBIfam" id="TIGR00412">
    <property type="entry name" value="redox_disulf_2"/>
    <property type="match status" value="1"/>
</dbReference>
<dbReference type="Proteomes" id="UP000000248">
    <property type="component" value="Chromosome"/>
</dbReference>
<dbReference type="KEGG" id="dno:DNO_0413"/>
<dbReference type="InterPro" id="IPR005243">
    <property type="entry name" value="THIRX-like_proc"/>
</dbReference>
<proteinExistence type="predicted"/>
<protein>
    <submittedName>
        <fullName evidence="2">Redox-active disulfide protein family</fullName>
    </submittedName>
</protein>
<dbReference type="EMBL" id="CP000513">
    <property type="protein sequence ID" value="ABQ13335.1"/>
    <property type="molecule type" value="Genomic_DNA"/>
</dbReference>
<organism evidence="2 3">
    <name type="scientific">Dichelobacter nodosus (strain VCS1703A)</name>
    <dbReference type="NCBI Taxonomy" id="246195"/>
    <lineage>
        <taxon>Bacteria</taxon>
        <taxon>Pseudomonadati</taxon>
        <taxon>Pseudomonadota</taxon>
        <taxon>Gammaproteobacteria</taxon>
        <taxon>Cardiobacteriales</taxon>
        <taxon>Cardiobacteriaceae</taxon>
        <taxon>Dichelobacter</taxon>
    </lineage>
</organism>